<evidence type="ECO:0000256" key="1">
    <source>
        <dbReference type="SAM" id="Phobius"/>
    </source>
</evidence>
<dbReference type="EMBL" id="PEXV01000063">
    <property type="protein sequence ID" value="PIS41696.1"/>
    <property type="molecule type" value="Genomic_DNA"/>
</dbReference>
<accession>A0A2H0YTD9</accession>
<protein>
    <submittedName>
        <fullName evidence="2">Uncharacterized protein</fullName>
    </submittedName>
</protein>
<feature type="transmembrane region" description="Helical" evidence="1">
    <location>
        <begin position="86"/>
        <end position="105"/>
    </location>
</feature>
<keyword evidence="1" id="KW-0472">Membrane</keyword>
<organism evidence="2 3">
    <name type="scientific">Candidatus Kerfeldbacteria bacterium CG08_land_8_20_14_0_20_42_7</name>
    <dbReference type="NCBI Taxonomy" id="2014245"/>
    <lineage>
        <taxon>Bacteria</taxon>
        <taxon>Candidatus Kerfeldiibacteriota</taxon>
    </lineage>
</organism>
<gene>
    <name evidence="2" type="ORF">COT25_01685</name>
</gene>
<feature type="transmembrane region" description="Helical" evidence="1">
    <location>
        <begin position="111"/>
        <end position="130"/>
    </location>
</feature>
<feature type="transmembrane region" description="Helical" evidence="1">
    <location>
        <begin position="45"/>
        <end position="66"/>
    </location>
</feature>
<dbReference type="AlphaFoldDB" id="A0A2H0YTD9"/>
<comment type="caution">
    <text evidence="2">The sequence shown here is derived from an EMBL/GenBank/DDBJ whole genome shotgun (WGS) entry which is preliminary data.</text>
</comment>
<evidence type="ECO:0000313" key="2">
    <source>
        <dbReference type="EMBL" id="PIS41696.1"/>
    </source>
</evidence>
<sequence>MEQQKRLRTRIQYYQRNEALGWQIAYFVVFVASIIGSLIHDNRTIFHFIGLVLPLSYGIAIFPTAIRDKYATLKKAFPTLSEDQAFHFSILSIYSIHRFVIVIIGNAAIYLPIYLNIIVVGLLMVSARYVENKAKERNNKVLLQAEEFDRQNS</sequence>
<dbReference type="Proteomes" id="UP000228711">
    <property type="component" value="Unassembled WGS sequence"/>
</dbReference>
<proteinExistence type="predicted"/>
<name>A0A2H0YTD9_9BACT</name>
<reference evidence="3" key="1">
    <citation type="submission" date="2017-09" db="EMBL/GenBank/DDBJ databases">
        <title>Depth-based differentiation of microbial function through sediment-hosted aquifers and enrichment of novel symbionts in the deep terrestrial subsurface.</title>
        <authorList>
            <person name="Probst A.J."/>
            <person name="Ladd B."/>
            <person name="Jarett J.K."/>
            <person name="Geller-Mcgrath D.E."/>
            <person name="Sieber C.M.K."/>
            <person name="Emerson J.B."/>
            <person name="Anantharaman K."/>
            <person name="Thomas B.C."/>
            <person name="Malmstrom R."/>
            <person name="Stieglmeier M."/>
            <person name="Klingl A."/>
            <person name="Woyke T."/>
            <person name="Ryan C.M."/>
            <person name="Banfield J.F."/>
        </authorList>
    </citation>
    <scope>NUCLEOTIDE SEQUENCE [LARGE SCALE GENOMIC DNA]</scope>
</reference>
<evidence type="ECO:0000313" key="3">
    <source>
        <dbReference type="Proteomes" id="UP000228711"/>
    </source>
</evidence>
<feature type="transmembrane region" description="Helical" evidence="1">
    <location>
        <begin position="20"/>
        <end position="39"/>
    </location>
</feature>
<keyword evidence="1" id="KW-0812">Transmembrane</keyword>
<keyword evidence="1" id="KW-1133">Transmembrane helix</keyword>